<evidence type="ECO:0000313" key="5">
    <source>
        <dbReference type="Proteomes" id="UP000287171"/>
    </source>
</evidence>
<dbReference type="SUPFAM" id="SSF55729">
    <property type="entry name" value="Acyl-CoA N-acyltransferases (Nat)"/>
    <property type="match status" value="1"/>
</dbReference>
<dbReference type="CDD" id="cd04301">
    <property type="entry name" value="NAT_SF"/>
    <property type="match status" value="1"/>
</dbReference>
<keyword evidence="5" id="KW-1185">Reference proteome</keyword>
<evidence type="ECO:0000256" key="2">
    <source>
        <dbReference type="ARBA" id="ARBA00023315"/>
    </source>
</evidence>
<dbReference type="InterPro" id="IPR016181">
    <property type="entry name" value="Acyl_CoA_acyltransferase"/>
</dbReference>
<organism evidence="4 5">
    <name type="scientific">Dictyobacter alpinus</name>
    <dbReference type="NCBI Taxonomy" id="2014873"/>
    <lineage>
        <taxon>Bacteria</taxon>
        <taxon>Bacillati</taxon>
        <taxon>Chloroflexota</taxon>
        <taxon>Ktedonobacteria</taxon>
        <taxon>Ktedonobacterales</taxon>
        <taxon>Dictyobacteraceae</taxon>
        <taxon>Dictyobacter</taxon>
    </lineage>
</organism>
<comment type="caution">
    <text evidence="4">The sequence shown here is derived from an EMBL/GenBank/DDBJ whole genome shotgun (WGS) entry which is preliminary data.</text>
</comment>
<dbReference type="Proteomes" id="UP000287171">
    <property type="component" value="Unassembled WGS sequence"/>
</dbReference>
<gene>
    <name evidence="4" type="ORF">KDA_62670</name>
</gene>
<keyword evidence="1" id="KW-0808">Transferase</keyword>
<dbReference type="Gene3D" id="3.40.630.30">
    <property type="match status" value="1"/>
</dbReference>
<dbReference type="GO" id="GO:0016747">
    <property type="term" value="F:acyltransferase activity, transferring groups other than amino-acyl groups"/>
    <property type="evidence" value="ECO:0007669"/>
    <property type="project" value="InterPro"/>
</dbReference>
<dbReference type="PROSITE" id="PS51186">
    <property type="entry name" value="GNAT"/>
    <property type="match status" value="1"/>
</dbReference>
<feature type="domain" description="N-acetyltransferase" evidence="3">
    <location>
        <begin position="177"/>
        <end position="330"/>
    </location>
</feature>
<dbReference type="AlphaFoldDB" id="A0A402BHC7"/>
<dbReference type="PANTHER" id="PTHR43877:SF2">
    <property type="entry name" value="AMINOALKYLPHOSPHONATE N-ACETYLTRANSFERASE-RELATED"/>
    <property type="match status" value="1"/>
</dbReference>
<dbReference type="OrthoDB" id="154595at2"/>
<dbReference type="PANTHER" id="PTHR43877">
    <property type="entry name" value="AMINOALKYLPHOSPHONATE N-ACETYLTRANSFERASE-RELATED-RELATED"/>
    <property type="match status" value="1"/>
</dbReference>
<dbReference type="EMBL" id="BIFT01000002">
    <property type="protein sequence ID" value="GCE30783.1"/>
    <property type="molecule type" value="Genomic_DNA"/>
</dbReference>
<accession>A0A402BHC7</accession>
<evidence type="ECO:0000259" key="3">
    <source>
        <dbReference type="PROSITE" id="PS51186"/>
    </source>
</evidence>
<proteinExistence type="predicted"/>
<keyword evidence="2" id="KW-0012">Acyltransferase</keyword>
<evidence type="ECO:0000313" key="4">
    <source>
        <dbReference type="EMBL" id="GCE30783.1"/>
    </source>
</evidence>
<dbReference type="InterPro" id="IPR000182">
    <property type="entry name" value="GNAT_dom"/>
</dbReference>
<protein>
    <recommendedName>
        <fullName evidence="3">N-acetyltransferase domain-containing protein</fullName>
    </recommendedName>
</protein>
<sequence length="330" mass="36803">MDSTPKDIEDIERMSLFSAQDHNPDGVKMVRVSGEGDIATLEHIWGTSQDADEAAFRPRTGWWSLNAWATNSWLLLKNGTAIGVAAIHNIPDEDDVEARLALLPEFRQNTLALLLVDHVRLTVQTGSNIRLRIPTSSSAIWAKTALQKRNFILLRTGHMMSRAVPTSPLPLRKVEGITVRTLRKGEEATLLETLNRAWETTWNYHPIPMDALLSDLEGNRQGFFVAVDQTDDTRMMGTIHVLFNRDADNTDDQTSAWISNLTVDPTQRGKGTGRMLMTIALNYLHQQGATTVTLGVDGGAVAPVSLYRSMGFEPIRTFERWELDITTAQP</sequence>
<evidence type="ECO:0000256" key="1">
    <source>
        <dbReference type="ARBA" id="ARBA00022679"/>
    </source>
</evidence>
<name>A0A402BHC7_9CHLR</name>
<reference evidence="5" key="1">
    <citation type="submission" date="2018-12" db="EMBL/GenBank/DDBJ databases">
        <title>Tengunoibacter tsumagoiensis gen. nov., sp. nov., Dictyobacter kobayashii sp. nov., D. alpinus sp. nov., and D. joshuensis sp. nov. and description of Dictyobacteraceae fam. nov. within the order Ktedonobacterales isolated from Tengu-no-mugimeshi.</title>
        <authorList>
            <person name="Wang C.M."/>
            <person name="Zheng Y."/>
            <person name="Sakai Y."/>
            <person name="Toyoda A."/>
            <person name="Minakuchi Y."/>
            <person name="Abe K."/>
            <person name="Yokota A."/>
            <person name="Yabe S."/>
        </authorList>
    </citation>
    <scope>NUCLEOTIDE SEQUENCE [LARGE SCALE GENOMIC DNA]</scope>
    <source>
        <strain evidence="5">Uno16</strain>
    </source>
</reference>
<dbReference type="Pfam" id="PF00583">
    <property type="entry name" value="Acetyltransf_1"/>
    <property type="match status" value="1"/>
</dbReference>
<dbReference type="InterPro" id="IPR050832">
    <property type="entry name" value="Bact_Acetyltransf"/>
</dbReference>